<evidence type="ECO:0000256" key="6">
    <source>
        <dbReference type="ARBA" id="ARBA00022679"/>
    </source>
</evidence>
<comment type="subcellular location">
    <subcellularLocation>
        <location evidence="1 12">Endoplasmic reticulum membrane</location>
        <topology evidence="1 12">Multi-pass membrane protein</topology>
    </subcellularLocation>
</comment>
<evidence type="ECO:0000256" key="1">
    <source>
        <dbReference type="ARBA" id="ARBA00004477"/>
    </source>
</evidence>
<dbReference type="GO" id="GO:0005789">
    <property type="term" value="C:endoplasmic reticulum membrane"/>
    <property type="evidence" value="ECO:0007669"/>
    <property type="project" value="UniProtKB-SubCell"/>
</dbReference>
<comment type="function">
    <text evidence="12">Ethanolamine phosphate transferase involved in glycosylphosphatidylinositol-anchor biosynthesis. Transfers ethanolamine phosphate to the first alpha-1,4-linked mannose of the glycosylphosphatidylinositol precursor of GPI-anchor.</text>
</comment>
<dbReference type="InterPro" id="IPR017850">
    <property type="entry name" value="Alkaline_phosphatase_core_sf"/>
</dbReference>
<dbReference type="GO" id="GO:0006506">
    <property type="term" value="P:GPI anchor biosynthetic process"/>
    <property type="evidence" value="ECO:0007669"/>
    <property type="project" value="UniProtKB-UniPathway"/>
</dbReference>
<evidence type="ECO:0000256" key="8">
    <source>
        <dbReference type="ARBA" id="ARBA00022824"/>
    </source>
</evidence>
<evidence type="ECO:0000256" key="9">
    <source>
        <dbReference type="ARBA" id="ARBA00022989"/>
    </source>
</evidence>
<accession>A0A7R8CC84</accession>
<evidence type="ECO:0000256" key="5">
    <source>
        <dbReference type="ARBA" id="ARBA00022502"/>
    </source>
</evidence>
<dbReference type="Proteomes" id="UP000675881">
    <property type="component" value="Chromosome 1"/>
</dbReference>
<dbReference type="PANTHER" id="PTHR12250:SF0">
    <property type="entry name" value="GPI ETHANOLAMINE PHOSPHATE TRANSFERASE 1"/>
    <property type="match status" value="1"/>
</dbReference>
<reference evidence="14" key="1">
    <citation type="submission" date="2021-02" db="EMBL/GenBank/DDBJ databases">
        <authorList>
            <person name="Bekaert M."/>
        </authorList>
    </citation>
    <scope>NUCLEOTIDE SEQUENCE</scope>
    <source>
        <strain evidence="14">IoA-00</strain>
    </source>
</reference>
<comment type="caution">
    <text evidence="12">Lacks conserved residue(s) required for the propagation of feature annotation.</text>
</comment>
<dbReference type="PANTHER" id="PTHR12250">
    <property type="entry name" value="PHOSPHATIDYLINOSITOL GLYCAN, CLASS N"/>
    <property type="match status" value="1"/>
</dbReference>
<evidence type="ECO:0000256" key="3">
    <source>
        <dbReference type="ARBA" id="ARBA00008400"/>
    </source>
</evidence>
<keyword evidence="11" id="KW-0325">Glycoprotein</keyword>
<gene>
    <name evidence="14" type="ORF">LSAA_1289</name>
</gene>
<dbReference type="AlphaFoldDB" id="A0A7R8CC84"/>
<evidence type="ECO:0000256" key="11">
    <source>
        <dbReference type="ARBA" id="ARBA00023180"/>
    </source>
</evidence>
<dbReference type="EC" id="2.-.-.-" evidence="12"/>
<organism evidence="14 15">
    <name type="scientific">Lepeophtheirus salmonis</name>
    <name type="common">Salmon louse</name>
    <name type="synonym">Caligus salmonis</name>
    <dbReference type="NCBI Taxonomy" id="72036"/>
    <lineage>
        <taxon>Eukaryota</taxon>
        <taxon>Metazoa</taxon>
        <taxon>Ecdysozoa</taxon>
        <taxon>Arthropoda</taxon>
        <taxon>Crustacea</taxon>
        <taxon>Multicrustacea</taxon>
        <taxon>Hexanauplia</taxon>
        <taxon>Copepoda</taxon>
        <taxon>Siphonostomatoida</taxon>
        <taxon>Caligidae</taxon>
        <taxon>Lepeophtheirus</taxon>
    </lineage>
</organism>
<evidence type="ECO:0000256" key="12">
    <source>
        <dbReference type="RuleBase" id="RU367138"/>
    </source>
</evidence>
<keyword evidence="8 12" id="KW-0256">Endoplasmic reticulum</keyword>
<feature type="domain" description="GPI ethanolamine phosphate transferase 1 C-terminal" evidence="13">
    <location>
        <begin position="327"/>
        <end position="474"/>
    </location>
</feature>
<keyword evidence="6 12" id="KW-0808">Transferase</keyword>
<evidence type="ECO:0000313" key="15">
    <source>
        <dbReference type="Proteomes" id="UP000675881"/>
    </source>
</evidence>
<evidence type="ECO:0000256" key="7">
    <source>
        <dbReference type="ARBA" id="ARBA00022692"/>
    </source>
</evidence>
<feature type="transmembrane region" description="Helical" evidence="12">
    <location>
        <begin position="338"/>
        <end position="359"/>
    </location>
</feature>
<evidence type="ECO:0000256" key="10">
    <source>
        <dbReference type="ARBA" id="ARBA00023136"/>
    </source>
</evidence>
<dbReference type="Pfam" id="PF04987">
    <property type="entry name" value="PigN"/>
    <property type="match status" value="1"/>
</dbReference>
<evidence type="ECO:0000256" key="4">
    <source>
        <dbReference type="ARBA" id="ARBA00020831"/>
    </source>
</evidence>
<dbReference type="OrthoDB" id="2748310at2759"/>
<dbReference type="CDD" id="cd16020">
    <property type="entry name" value="GPI_EPT_1"/>
    <property type="match status" value="1"/>
</dbReference>
<keyword evidence="9 12" id="KW-1133">Transmembrane helix</keyword>
<protein>
    <recommendedName>
        <fullName evidence="4 12">GPI ethanolamine phosphate transferase 1</fullName>
        <ecNumber evidence="12">2.-.-.-</ecNumber>
    </recommendedName>
</protein>
<keyword evidence="7 12" id="KW-0812">Transmembrane</keyword>
<dbReference type="SUPFAM" id="SSF53649">
    <property type="entry name" value="Alkaline phosphatase-like"/>
    <property type="match status" value="1"/>
</dbReference>
<dbReference type="InterPro" id="IPR007070">
    <property type="entry name" value="GPI_EtnP_transferase_1"/>
</dbReference>
<keyword evidence="15" id="KW-1185">Reference proteome</keyword>
<dbReference type="EMBL" id="HG994580">
    <property type="protein sequence ID" value="CAF2763437.1"/>
    <property type="molecule type" value="Genomic_DNA"/>
</dbReference>
<dbReference type="InterPro" id="IPR017852">
    <property type="entry name" value="GPI_EtnP_transferase_1_C"/>
</dbReference>
<sequence>MKTQVIGFLSLHVLFFFSIFDIHFKSPVISVSRRFSPGGMEPPCRRMADLNGMSGISHTRVPTESRPGHVALFAGMYEDPSAITKGWKENPVDFDTVFNQSSRSYAWGSPDILPMFSRGTPHMKSWMYAHEFEDFSANDLKKKASYFSYIYSPQTQMDMLIGPRKYWRRDSRTAFIFTSDHGMTDWGSHGSGSDDETKTPIVLWGAGIKNSTDLFSIKQADVTPLIASLLGINFPGNSEGRLPSQLLNSHPIHIIEGEIANSRQIYEQLSSLRQMYSQSLFHYEKKDVLNDKDFERLIAHVRDHLSKGQIRSAYKISSDLFNRAFDGLKYYQRYHRGWLYISITFSYISFMVYVAFKILKSYTFLFMETQKIESQRSRTLTLWTGSFGVAFIFTWLSCQPWYTFLYFGSPLFILSMLLNDTLNLKLSPGLSFTTTCGRNLLKSIFIIICICIIVQGIFFTFYDRRILCLSGALVTPCTSSVLP</sequence>
<evidence type="ECO:0000313" key="14">
    <source>
        <dbReference type="EMBL" id="CAF2763437.1"/>
    </source>
</evidence>
<dbReference type="Gene3D" id="3.40.720.10">
    <property type="entry name" value="Alkaline Phosphatase, subunit A"/>
    <property type="match status" value="2"/>
</dbReference>
<feature type="transmembrane region" description="Helical" evidence="12">
    <location>
        <begin position="402"/>
        <end position="419"/>
    </location>
</feature>
<comment type="pathway">
    <text evidence="2 12">Glycolipid biosynthesis; glycosylphosphatidylinositol-anchor biosynthesis.</text>
</comment>
<comment type="similarity">
    <text evidence="3 12">Belongs to the PIGG/PIGN/PIGO family. PIGN subfamily.</text>
</comment>
<dbReference type="InterPro" id="IPR037671">
    <property type="entry name" value="PIGN_N"/>
</dbReference>
<dbReference type="GO" id="GO:0051377">
    <property type="term" value="F:mannose-ethanolamine phosphotransferase activity"/>
    <property type="evidence" value="ECO:0007669"/>
    <property type="project" value="UniProtKB-UniRule"/>
</dbReference>
<feature type="transmembrane region" description="Helical" evidence="12">
    <location>
        <begin position="380"/>
        <end position="396"/>
    </location>
</feature>
<evidence type="ECO:0000256" key="2">
    <source>
        <dbReference type="ARBA" id="ARBA00004687"/>
    </source>
</evidence>
<name>A0A7R8CC84_LEPSM</name>
<keyword evidence="10 12" id="KW-0472">Membrane</keyword>
<feature type="transmembrane region" description="Helical" evidence="12">
    <location>
        <begin position="440"/>
        <end position="462"/>
    </location>
</feature>
<keyword evidence="5 12" id="KW-0337">GPI-anchor biosynthesis</keyword>
<proteinExistence type="inferred from homology"/>
<dbReference type="UniPathway" id="UPA00196"/>
<evidence type="ECO:0000259" key="13">
    <source>
        <dbReference type="Pfam" id="PF04987"/>
    </source>
</evidence>